<evidence type="ECO:0000313" key="2">
    <source>
        <dbReference type="Proteomes" id="UP001165960"/>
    </source>
</evidence>
<accession>A0ACC2RSW4</accession>
<keyword evidence="2" id="KW-1185">Reference proteome</keyword>
<proteinExistence type="predicted"/>
<reference evidence="1" key="1">
    <citation type="submission" date="2022-04" db="EMBL/GenBank/DDBJ databases">
        <title>Genome of the entomopathogenic fungus Entomophthora muscae.</title>
        <authorList>
            <person name="Elya C."/>
            <person name="Lovett B.R."/>
            <person name="Lee E."/>
            <person name="Macias A.M."/>
            <person name="Hajek A.E."/>
            <person name="De Bivort B.L."/>
            <person name="Kasson M.T."/>
            <person name="De Fine Licht H.H."/>
            <person name="Stajich J.E."/>
        </authorList>
    </citation>
    <scope>NUCLEOTIDE SEQUENCE</scope>
    <source>
        <strain evidence="1">Berkeley</strain>
    </source>
</reference>
<sequence>MVNDVTTKMMSLVYSPVYGCNGVPVALLEKVKPVLETMYEPYMSDSNEGENDKLPQYYHTIKGQKELKRVAAFYSQVLMLCFVPNPNESLPASKKAKYHVIPNSTCKTFIRLMECCNLSYGVVVTVFT</sequence>
<comment type="caution">
    <text evidence="1">The sequence shown here is derived from an EMBL/GenBank/DDBJ whole genome shotgun (WGS) entry which is preliminary data.</text>
</comment>
<organism evidence="1 2">
    <name type="scientific">Entomophthora muscae</name>
    <dbReference type="NCBI Taxonomy" id="34485"/>
    <lineage>
        <taxon>Eukaryota</taxon>
        <taxon>Fungi</taxon>
        <taxon>Fungi incertae sedis</taxon>
        <taxon>Zoopagomycota</taxon>
        <taxon>Entomophthoromycotina</taxon>
        <taxon>Entomophthoromycetes</taxon>
        <taxon>Entomophthorales</taxon>
        <taxon>Entomophthoraceae</taxon>
        <taxon>Entomophthora</taxon>
    </lineage>
</organism>
<gene>
    <name evidence="1" type="ORF">DSO57_1026928</name>
</gene>
<name>A0ACC2RSW4_9FUNG</name>
<protein>
    <submittedName>
        <fullName evidence="1">Uncharacterized protein</fullName>
    </submittedName>
</protein>
<dbReference type="EMBL" id="QTSX02006550">
    <property type="protein sequence ID" value="KAJ9053165.1"/>
    <property type="molecule type" value="Genomic_DNA"/>
</dbReference>
<dbReference type="Proteomes" id="UP001165960">
    <property type="component" value="Unassembled WGS sequence"/>
</dbReference>
<evidence type="ECO:0000313" key="1">
    <source>
        <dbReference type="EMBL" id="KAJ9053165.1"/>
    </source>
</evidence>